<dbReference type="Proteomes" id="UP000008867">
    <property type="component" value="Chromosome 18"/>
</dbReference>
<dbReference type="HOGENOM" id="CLU_2135157_0_0_1"/>
<dbReference type="VEuPathDB" id="FungiDB:sr16244"/>
<keyword evidence="3" id="KW-1185">Reference proteome</keyword>
<evidence type="ECO:0000313" key="3">
    <source>
        <dbReference type="Proteomes" id="UP000008867"/>
    </source>
</evidence>
<accession>E6ZRW7</accession>
<organism evidence="2 3">
    <name type="scientific">Sporisorium reilianum (strain SRZ2)</name>
    <name type="common">Maize head smut fungus</name>
    <dbReference type="NCBI Taxonomy" id="999809"/>
    <lineage>
        <taxon>Eukaryota</taxon>
        <taxon>Fungi</taxon>
        <taxon>Dikarya</taxon>
        <taxon>Basidiomycota</taxon>
        <taxon>Ustilaginomycotina</taxon>
        <taxon>Ustilaginomycetes</taxon>
        <taxon>Ustilaginales</taxon>
        <taxon>Ustilaginaceae</taxon>
        <taxon>Sporisorium</taxon>
    </lineage>
</organism>
<dbReference type="EMBL" id="FQ311439">
    <property type="protein sequence ID" value="CBQ69971.1"/>
    <property type="molecule type" value="Genomic_DNA"/>
</dbReference>
<dbReference type="OrthoDB" id="10405846at2759"/>
<gene>
    <name evidence="2" type="ORF">sr16244</name>
</gene>
<protein>
    <submittedName>
        <fullName evidence="2">Uncharacterized protein</fullName>
    </submittedName>
</protein>
<feature type="region of interest" description="Disordered" evidence="1">
    <location>
        <begin position="1"/>
        <end position="24"/>
    </location>
</feature>
<reference evidence="2 3" key="1">
    <citation type="journal article" date="2010" name="Science">
        <title>Pathogenicity determinants in smut fungi revealed by genome comparison.</title>
        <authorList>
            <person name="Schirawski J."/>
            <person name="Mannhaupt G."/>
            <person name="Muench K."/>
            <person name="Brefort T."/>
            <person name="Schipper K."/>
            <person name="Doehlemann G."/>
            <person name="Di Stasio M."/>
            <person name="Roessel N."/>
            <person name="Mendoza-Mendoza A."/>
            <person name="Pester D."/>
            <person name="Mueller O."/>
            <person name="Winterberg B."/>
            <person name="Meyer E."/>
            <person name="Ghareeb H."/>
            <person name="Wollenberg T."/>
            <person name="Muensterkoetter M."/>
            <person name="Wong P."/>
            <person name="Walter M."/>
            <person name="Stukenbrock E."/>
            <person name="Gueldener U."/>
            <person name="Kahmann R."/>
        </authorList>
    </citation>
    <scope>NUCLEOTIDE SEQUENCE [LARGE SCALE GENOMIC DNA]</scope>
    <source>
        <strain evidence="3">SRZ2</strain>
    </source>
</reference>
<evidence type="ECO:0000256" key="1">
    <source>
        <dbReference type="SAM" id="MobiDB-lite"/>
    </source>
</evidence>
<dbReference type="AlphaFoldDB" id="E6ZRW7"/>
<name>E6ZRW7_SPORE</name>
<sequence>MSQPGFGPYLKGGLRSSTSHENFSPVIDTANERTSSFFRTLQSFAQQPMFELQVHFPPEETCALQRQSTGYLAQRSAEREAAAATRKRPAKSSNDIEKHSASNVARPKTLTQS</sequence>
<feature type="region of interest" description="Disordered" evidence="1">
    <location>
        <begin position="73"/>
        <end position="113"/>
    </location>
</feature>
<proteinExistence type="predicted"/>
<evidence type="ECO:0000313" key="2">
    <source>
        <dbReference type="EMBL" id="CBQ69971.1"/>
    </source>
</evidence>